<dbReference type="KEGG" id="mif:Metin_1122"/>
<dbReference type="EMBL" id="CP002009">
    <property type="protein sequence ID" value="ADG13776.1"/>
    <property type="molecule type" value="Genomic_DNA"/>
</dbReference>
<dbReference type="eggNOG" id="arCOG00116">
    <property type="taxonomic scope" value="Archaea"/>
</dbReference>
<dbReference type="InterPro" id="IPR015421">
    <property type="entry name" value="PyrdxlP-dep_Trfase_major"/>
</dbReference>
<organism evidence="1 2">
    <name type="scientific">Methanocaldococcus infernus (strain DSM 11812 / JCM 15783 / ME)</name>
    <dbReference type="NCBI Taxonomy" id="573063"/>
    <lineage>
        <taxon>Archaea</taxon>
        <taxon>Methanobacteriati</taxon>
        <taxon>Methanobacteriota</taxon>
        <taxon>Methanomada group</taxon>
        <taxon>Methanococci</taxon>
        <taxon>Methanococcales</taxon>
        <taxon>Methanocaldococcaceae</taxon>
        <taxon>Methanocaldococcus</taxon>
    </lineage>
</organism>
<evidence type="ECO:0000313" key="1">
    <source>
        <dbReference type="EMBL" id="ADG13776.1"/>
    </source>
</evidence>
<reference evidence="1" key="1">
    <citation type="submission" date="2010-04" db="EMBL/GenBank/DDBJ databases">
        <title>Complete sequence of Methanocaldococcus infernus ME.</title>
        <authorList>
            <consortium name="US DOE Joint Genome Institute"/>
            <person name="Lucas S."/>
            <person name="Copeland A."/>
            <person name="Lapidus A."/>
            <person name="Cheng J.-F."/>
            <person name="Bruce D."/>
            <person name="Goodwin L."/>
            <person name="Pitluck S."/>
            <person name="Munk A.C."/>
            <person name="Detter J.C."/>
            <person name="Han C."/>
            <person name="Tapia R."/>
            <person name="Land M."/>
            <person name="Hauser L."/>
            <person name="Kyrpides N."/>
            <person name="Mikhailova N."/>
            <person name="Sieprawska-Lupa M."/>
            <person name="Whitman W.B."/>
            <person name="Woyke T."/>
        </authorList>
    </citation>
    <scope>NUCLEOTIDE SEQUENCE [LARGE SCALE GENOMIC DNA]</scope>
    <source>
        <strain evidence="1">ME</strain>
    </source>
</reference>
<keyword evidence="2" id="KW-1185">Reference proteome</keyword>
<dbReference type="SUPFAM" id="SSF53383">
    <property type="entry name" value="PLP-dependent transferases"/>
    <property type="match status" value="1"/>
</dbReference>
<gene>
    <name evidence="1" type="ordered locus">Metin_1122</name>
</gene>
<sequence>MLRLRYRKVPNVELEGEEEVAKEMINDLLNNDYKIYFLPSGNSAIFLIVSLFNNFTVPDVGGWKKFVDFCKILNKNFEFLKTEHGLVREVKGKYLYLTTLSGYLAKQDMKRIKKECEEKNIFLIEDLSGAIGGDCGYGDIIVGSTGEPKILNCGYGGFIGISEELSIKVDDIVKSFKTKNYFGLLIEELMNAKRCYRAYVKANYKMKKNIESSFFKDREGISLFIKHDKPKELAKKINSAIKLTKRKSLTTICPNYNRIDVKGVVFETKKIDYRELNNKVVKEITKEITNIIKSLL</sequence>
<name>D5VT73_METIM</name>
<dbReference type="HOGENOM" id="CLU_893144_0_0_2"/>
<dbReference type="Gene3D" id="3.40.640.10">
    <property type="entry name" value="Type I PLP-dependent aspartate aminotransferase-like (Major domain)"/>
    <property type="match status" value="1"/>
</dbReference>
<proteinExistence type="predicted"/>
<evidence type="ECO:0000313" key="2">
    <source>
        <dbReference type="Proteomes" id="UP000002061"/>
    </source>
</evidence>
<evidence type="ECO:0008006" key="3">
    <source>
        <dbReference type="Google" id="ProtNLM"/>
    </source>
</evidence>
<dbReference type="InterPro" id="IPR015424">
    <property type="entry name" value="PyrdxlP-dep_Trfase"/>
</dbReference>
<accession>D5VT73</accession>
<protein>
    <recommendedName>
        <fullName evidence="3">DegT/DnrJ/EryC1/StrS aminotransferase</fullName>
    </recommendedName>
</protein>
<dbReference type="Proteomes" id="UP000002061">
    <property type="component" value="Chromosome"/>
</dbReference>
<dbReference type="AlphaFoldDB" id="D5VT73"/>